<dbReference type="RefSeq" id="WP_131910038.1">
    <property type="nucleotide sequence ID" value="NZ_SMFM01000005.1"/>
</dbReference>
<organism evidence="1 2">
    <name type="scientific">Flavobacterium caseinilyticum</name>
    <dbReference type="NCBI Taxonomy" id="2541732"/>
    <lineage>
        <taxon>Bacteria</taxon>
        <taxon>Pseudomonadati</taxon>
        <taxon>Bacteroidota</taxon>
        <taxon>Flavobacteriia</taxon>
        <taxon>Flavobacteriales</taxon>
        <taxon>Flavobacteriaceae</taxon>
        <taxon>Flavobacterium</taxon>
    </lineage>
</organism>
<sequence>MKRIYIILLTILTISVYGQDATRSLNSEMTRLKTETVLIVQSQAIDGYPLWSPNSDFIACNIEEKWYKFRLTDIDLAEAKWRGQAIGVITTKDAYTLLTDNEQEQFDKVSKFNPREVTTKNETKIELRETGDMSVSLIVTKKGEKQKILWTSGGENCHSLVLSPDEKYVAYLCELNGLVIMKL</sequence>
<dbReference type="AlphaFoldDB" id="A0A4R5AUQ7"/>
<name>A0A4R5AUQ7_9FLAO</name>
<gene>
    <name evidence="1" type="ORF">E0F89_12130</name>
</gene>
<evidence type="ECO:0008006" key="3">
    <source>
        <dbReference type="Google" id="ProtNLM"/>
    </source>
</evidence>
<dbReference type="Proteomes" id="UP000295278">
    <property type="component" value="Unassembled WGS sequence"/>
</dbReference>
<evidence type="ECO:0000313" key="2">
    <source>
        <dbReference type="Proteomes" id="UP000295278"/>
    </source>
</evidence>
<comment type="caution">
    <text evidence="1">The sequence shown here is derived from an EMBL/GenBank/DDBJ whole genome shotgun (WGS) entry which is preliminary data.</text>
</comment>
<reference evidence="1 2" key="1">
    <citation type="submission" date="2019-03" db="EMBL/GenBank/DDBJ databases">
        <title>Flavobacterium AT-3-2 sp. nov., isolated from arctic soil.</title>
        <authorList>
            <person name="Chaudhary D.K."/>
        </authorList>
    </citation>
    <scope>NUCLEOTIDE SEQUENCE [LARGE SCALE GENOMIC DNA]</scope>
    <source>
        <strain evidence="1 2">AT-3-2</strain>
    </source>
</reference>
<dbReference type="OrthoDB" id="9553810at2"/>
<evidence type="ECO:0000313" key="1">
    <source>
        <dbReference type="EMBL" id="TDD75629.1"/>
    </source>
</evidence>
<proteinExistence type="predicted"/>
<keyword evidence="2" id="KW-1185">Reference proteome</keyword>
<protein>
    <recommendedName>
        <fullName evidence="3">WD40 repeat domain-containing protein</fullName>
    </recommendedName>
</protein>
<accession>A0A4R5AUQ7</accession>
<dbReference type="EMBL" id="SMFM01000005">
    <property type="protein sequence ID" value="TDD75629.1"/>
    <property type="molecule type" value="Genomic_DNA"/>
</dbReference>